<evidence type="ECO:0000313" key="1">
    <source>
        <dbReference type="EMBL" id="KAI3745299.1"/>
    </source>
</evidence>
<dbReference type="Proteomes" id="UP001056120">
    <property type="component" value="Linkage Group LG19"/>
</dbReference>
<comment type="caution">
    <text evidence="1">The sequence shown here is derived from an EMBL/GenBank/DDBJ whole genome shotgun (WGS) entry which is preliminary data.</text>
</comment>
<reference evidence="2" key="1">
    <citation type="journal article" date="2022" name="Mol. Ecol. Resour.">
        <title>The genomes of chicory, endive, great burdock and yacon provide insights into Asteraceae palaeo-polyploidization history and plant inulin production.</title>
        <authorList>
            <person name="Fan W."/>
            <person name="Wang S."/>
            <person name="Wang H."/>
            <person name="Wang A."/>
            <person name="Jiang F."/>
            <person name="Liu H."/>
            <person name="Zhao H."/>
            <person name="Xu D."/>
            <person name="Zhang Y."/>
        </authorList>
    </citation>
    <scope>NUCLEOTIDE SEQUENCE [LARGE SCALE GENOMIC DNA]</scope>
    <source>
        <strain evidence="2">cv. Yunnan</strain>
    </source>
</reference>
<name>A0ACB9DF52_9ASTR</name>
<keyword evidence="2" id="KW-1185">Reference proteome</keyword>
<sequence>MVAEENDKKEFVESEDNIIWSTIEQTGPSAIAYDLLAQRLSRKPSEIKERYEAPKCSKPEDADCTMNYFLDKDLEAYQFTVLVRNVPLINYMGHSLLAS</sequence>
<reference evidence="1 2" key="2">
    <citation type="journal article" date="2022" name="Mol. Ecol. Resour.">
        <title>The genomes of chicory, endive, great burdock and yacon provide insights into Asteraceae paleo-polyploidization history and plant inulin production.</title>
        <authorList>
            <person name="Fan W."/>
            <person name="Wang S."/>
            <person name="Wang H."/>
            <person name="Wang A."/>
            <person name="Jiang F."/>
            <person name="Liu H."/>
            <person name="Zhao H."/>
            <person name="Xu D."/>
            <person name="Zhang Y."/>
        </authorList>
    </citation>
    <scope>NUCLEOTIDE SEQUENCE [LARGE SCALE GENOMIC DNA]</scope>
    <source>
        <strain evidence="2">cv. Yunnan</strain>
        <tissue evidence="1">Leaves</tissue>
    </source>
</reference>
<accession>A0ACB9DF52</accession>
<protein>
    <submittedName>
        <fullName evidence="1">Uncharacterized protein</fullName>
    </submittedName>
</protein>
<proteinExistence type="predicted"/>
<organism evidence="1 2">
    <name type="scientific">Smallanthus sonchifolius</name>
    <dbReference type="NCBI Taxonomy" id="185202"/>
    <lineage>
        <taxon>Eukaryota</taxon>
        <taxon>Viridiplantae</taxon>
        <taxon>Streptophyta</taxon>
        <taxon>Embryophyta</taxon>
        <taxon>Tracheophyta</taxon>
        <taxon>Spermatophyta</taxon>
        <taxon>Magnoliopsida</taxon>
        <taxon>eudicotyledons</taxon>
        <taxon>Gunneridae</taxon>
        <taxon>Pentapetalae</taxon>
        <taxon>asterids</taxon>
        <taxon>campanulids</taxon>
        <taxon>Asterales</taxon>
        <taxon>Asteraceae</taxon>
        <taxon>Asteroideae</taxon>
        <taxon>Heliantheae alliance</taxon>
        <taxon>Millerieae</taxon>
        <taxon>Smallanthus</taxon>
    </lineage>
</organism>
<evidence type="ECO:0000313" key="2">
    <source>
        <dbReference type="Proteomes" id="UP001056120"/>
    </source>
</evidence>
<dbReference type="EMBL" id="CM042036">
    <property type="protein sequence ID" value="KAI3745299.1"/>
    <property type="molecule type" value="Genomic_DNA"/>
</dbReference>
<gene>
    <name evidence="1" type="ORF">L1987_58410</name>
</gene>